<dbReference type="RefSeq" id="XP_070895826.1">
    <property type="nucleotide sequence ID" value="XM_071041188.1"/>
</dbReference>
<evidence type="ECO:0000313" key="3">
    <source>
        <dbReference type="Proteomes" id="UP001610444"/>
    </source>
</evidence>
<dbReference type="PROSITE" id="PS51910">
    <property type="entry name" value="GH18_2"/>
    <property type="match status" value="1"/>
</dbReference>
<accession>A0ABR4JY20</accession>
<reference evidence="2 3" key="1">
    <citation type="submission" date="2024-07" db="EMBL/GenBank/DDBJ databases">
        <title>Section-level genome sequencing and comparative genomics of Aspergillus sections Usti and Cavernicolus.</title>
        <authorList>
            <consortium name="Lawrence Berkeley National Laboratory"/>
            <person name="Nybo J.L."/>
            <person name="Vesth T.C."/>
            <person name="Theobald S."/>
            <person name="Frisvad J.C."/>
            <person name="Larsen T.O."/>
            <person name="Kjaerboelling I."/>
            <person name="Rothschild-Mancinelli K."/>
            <person name="Lyhne E.K."/>
            <person name="Kogle M.E."/>
            <person name="Barry K."/>
            <person name="Clum A."/>
            <person name="Na H."/>
            <person name="Ledsgaard L."/>
            <person name="Lin J."/>
            <person name="Lipzen A."/>
            <person name="Kuo A."/>
            <person name="Riley R."/>
            <person name="Mondo S."/>
            <person name="LaButti K."/>
            <person name="Haridas S."/>
            <person name="Pangalinan J."/>
            <person name="Salamov A.A."/>
            <person name="Simmons B.A."/>
            <person name="Magnuson J.K."/>
            <person name="Chen J."/>
            <person name="Drula E."/>
            <person name="Henrissat B."/>
            <person name="Wiebenga A."/>
            <person name="Lubbers R.J."/>
            <person name="Gomes A.C."/>
            <person name="Macurrencykelacurrency M.R."/>
            <person name="Stajich J."/>
            <person name="Grigoriev I.V."/>
            <person name="Mortensen U.H."/>
            <person name="De vries R.P."/>
            <person name="Baker S.E."/>
            <person name="Andersen M.R."/>
        </authorList>
    </citation>
    <scope>NUCLEOTIDE SEQUENCE [LARGE SCALE GENOMIC DNA]</scope>
    <source>
        <strain evidence="2 3">CBS 756.74</strain>
    </source>
</reference>
<gene>
    <name evidence="2" type="ORF">BJX68DRAFT_243726</name>
</gene>
<dbReference type="InterPro" id="IPR001223">
    <property type="entry name" value="Glyco_hydro18_cat"/>
</dbReference>
<proteinExistence type="predicted"/>
<evidence type="ECO:0000259" key="1">
    <source>
        <dbReference type="PROSITE" id="PS51910"/>
    </source>
</evidence>
<dbReference type="GeneID" id="98156352"/>
<feature type="domain" description="GH18" evidence="1">
    <location>
        <begin position="1"/>
        <end position="70"/>
    </location>
</feature>
<keyword evidence="3" id="KW-1185">Reference proteome</keyword>
<comment type="caution">
    <text evidence="2">The sequence shown here is derived from an EMBL/GenBank/DDBJ whole genome shotgun (WGS) entry which is preliminary data.</text>
</comment>
<dbReference type="SUPFAM" id="SSF51445">
    <property type="entry name" value="(Trans)glycosidases"/>
    <property type="match status" value="1"/>
</dbReference>
<dbReference type="Proteomes" id="UP001610444">
    <property type="component" value="Unassembled WGS sequence"/>
</dbReference>
<evidence type="ECO:0000313" key="2">
    <source>
        <dbReference type="EMBL" id="KAL2843823.1"/>
    </source>
</evidence>
<name>A0ABR4JY20_9EURO</name>
<organism evidence="2 3">
    <name type="scientific">Aspergillus pseudodeflectus</name>
    <dbReference type="NCBI Taxonomy" id="176178"/>
    <lineage>
        <taxon>Eukaryota</taxon>
        <taxon>Fungi</taxon>
        <taxon>Dikarya</taxon>
        <taxon>Ascomycota</taxon>
        <taxon>Pezizomycotina</taxon>
        <taxon>Eurotiomycetes</taxon>
        <taxon>Eurotiomycetidae</taxon>
        <taxon>Eurotiales</taxon>
        <taxon>Aspergillaceae</taxon>
        <taxon>Aspergillus</taxon>
        <taxon>Aspergillus subgen. Nidulantes</taxon>
    </lineage>
</organism>
<protein>
    <recommendedName>
        <fullName evidence="1">GH18 domain-containing protein</fullName>
    </recommendedName>
</protein>
<dbReference type="Gene3D" id="3.20.20.80">
    <property type="entry name" value="Glycosidases"/>
    <property type="match status" value="1"/>
</dbReference>
<sequence>MAPEEIPIKSLDQVNVAFLYINPKDYTIINMGGINGTKMYAWLLNPKTRNPKVKIWVSIIGWTFNDEGAY</sequence>
<dbReference type="EMBL" id="JBFXLR010000044">
    <property type="protein sequence ID" value="KAL2843823.1"/>
    <property type="molecule type" value="Genomic_DNA"/>
</dbReference>
<dbReference type="InterPro" id="IPR017853">
    <property type="entry name" value="GH"/>
</dbReference>